<evidence type="ECO:0000313" key="2">
    <source>
        <dbReference type="EMBL" id="ELU13262.1"/>
    </source>
</evidence>
<proteinExistence type="predicted"/>
<dbReference type="EMBL" id="AMQN01005172">
    <property type="status" value="NOT_ANNOTATED_CDS"/>
    <property type="molecule type" value="Genomic_DNA"/>
</dbReference>
<dbReference type="Proteomes" id="UP000014760">
    <property type="component" value="Unassembled WGS sequence"/>
</dbReference>
<feature type="region of interest" description="Disordered" evidence="1">
    <location>
        <begin position="115"/>
        <end position="241"/>
    </location>
</feature>
<evidence type="ECO:0000256" key="1">
    <source>
        <dbReference type="SAM" id="MobiDB-lite"/>
    </source>
</evidence>
<dbReference type="InterPro" id="IPR031937">
    <property type="entry name" value="PNISR"/>
</dbReference>
<reference evidence="4" key="1">
    <citation type="submission" date="2012-12" db="EMBL/GenBank/DDBJ databases">
        <authorList>
            <person name="Hellsten U."/>
            <person name="Grimwood J."/>
            <person name="Chapman J.A."/>
            <person name="Shapiro H."/>
            <person name="Aerts A."/>
            <person name="Otillar R.P."/>
            <person name="Terry A.Y."/>
            <person name="Boore J.L."/>
            <person name="Simakov O."/>
            <person name="Marletaz F."/>
            <person name="Cho S.-J."/>
            <person name="Edsinger-Gonzales E."/>
            <person name="Havlak P."/>
            <person name="Kuo D.-H."/>
            <person name="Larsson T."/>
            <person name="Lv J."/>
            <person name="Arendt D."/>
            <person name="Savage R."/>
            <person name="Osoegawa K."/>
            <person name="de Jong P."/>
            <person name="Lindberg D.R."/>
            <person name="Seaver E.C."/>
            <person name="Weisblat D.A."/>
            <person name="Putnam N.H."/>
            <person name="Grigoriev I.V."/>
            <person name="Rokhsar D.S."/>
        </authorList>
    </citation>
    <scope>NUCLEOTIDE SEQUENCE</scope>
    <source>
        <strain evidence="4">I ESC-2004</strain>
    </source>
</reference>
<feature type="compositionally biased region" description="Low complexity" evidence="1">
    <location>
        <begin position="210"/>
        <end position="226"/>
    </location>
</feature>
<name>R7V487_CAPTE</name>
<feature type="compositionally biased region" description="Basic and acidic residues" evidence="1">
    <location>
        <begin position="440"/>
        <end position="469"/>
    </location>
</feature>
<evidence type="ECO:0000313" key="4">
    <source>
        <dbReference type="Proteomes" id="UP000014760"/>
    </source>
</evidence>
<organism evidence="2">
    <name type="scientific">Capitella teleta</name>
    <name type="common">Polychaete worm</name>
    <dbReference type="NCBI Taxonomy" id="283909"/>
    <lineage>
        <taxon>Eukaryota</taxon>
        <taxon>Metazoa</taxon>
        <taxon>Spiralia</taxon>
        <taxon>Lophotrochozoa</taxon>
        <taxon>Annelida</taxon>
        <taxon>Polychaeta</taxon>
        <taxon>Sedentaria</taxon>
        <taxon>Scolecida</taxon>
        <taxon>Capitellidae</taxon>
        <taxon>Capitella</taxon>
    </lineage>
</organism>
<dbReference type="EnsemblMetazoa" id="CapteT229137">
    <property type="protein sequence ID" value="CapteP229137"/>
    <property type="gene ID" value="CapteG229137"/>
</dbReference>
<feature type="region of interest" description="Disordered" evidence="1">
    <location>
        <begin position="268"/>
        <end position="373"/>
    </location>
</feature>
<feature type="compositionally biased region" description="Pro residues" evidence="1">
    <location>
        <begin position="129"/>
        <end position="142"/>
    </location>
</feature>
<keyword evidence="4" id="KW-1185">Reference proteome</keyword>
<feature type="compositionally biased region" description="Basic residues" evidence="1">
    <location>
        <begin position="525"/>
        <end position="535"/>
    </location>
</feature>
<evidence type="ECO:0000313" key="3">
    <source>
        <dbReference type="EnsemblMetazoa" id="CapteP229137"/>
    </source>
</evidence>
<dbReference type="OrthoDB" id="10065820at2759"/>
<dbReference type="STRING" id="283909.R7V487"/>
<feature type="compositionally biased region" description="Low complexity" evidence="1">
    <location>
        <begin position="117"/>
        <end position="128"/>
    </location>
</feature>
<dbReference type="OMA" id="KGILWVF"/>
<accession>R7V487</accession>
<dbReference type="HOGENOM" id="CLU_446360_0_0_1"/>
<feature type="region of interest" description="Disordered" evidence="1">
    <location>
        <begin position="410"/>
        <end position="469"/>
    </location>
</feature>
<dbReference type="Pfam" id="PF15996">
    <property type="entry name" value="PNISR"/>
    <property type="match status" value="1"/>
</dbReference>
<feature type="compositionally biased region" description="Acidic residues" evidence="1">
    <location>
        <begin position="509"/>
        <end position="521"/>
    </location>
</feature>
<sequence length="612" mass="68584">MVQNWKFCMWQQPGLMGAPGRPPCPPGPAPRPPGWNARPEWPIQQSHYQNIPHQQVDWANLAKQWIAQKETVPGQEAVSVSLAMPIRLAIPMHENGNAQASFRPPGEQWGPWTNQWVAPGPNWNAVNAGPPPAPRAVPPHLPPHSANNEVRESFDYGHGNQAFDYKHGGDERRHPPVGSEHHAHSNHPTPEPAPFFNKPPVTEREREVPWTEPAPAEPSWEPPVSSYWDKSKAGTEGGEEDMEMDQAIEEMALDAARRKALPPWIREGLEKMEREKQKRMEREQQERQRRAAEEARLRAEEEAEAEIERERLAAIAEGRPVRPRRSRFDSDDEDSKPDANAARPRSPAELLQRKSPAPEKEAPEEIMSEEEKQAVMMTQLRQTLTELLLTVTSEELEKIADEVFIREKRRAEKGLNVYSSDSEDDHGGKRSSGSDDSDDEQRLQEKIRHKREQFERKMRLMEEQERVDDERFKQNAAQQKAFLEPALSCDASKNPFESKYQSIPGIDALPDEEDEEEEEEDGKGSPKRAKERGRRSQMIVTGNATAVGPGGREAGIGIGVETGAAGITMADIIATGIGHPGDQGRGIGVGQDYVTEAIGHLCAEKSAVQHLT</sequence>
<feature type="compositionally biased region" description="Basic and acidic residues" evidence="1">
    <location>
        <begin position="356"/>
        <end position="373"/>
    </location>
</feature>
<reference evidence="3" key="3">
    <citation type="submission" date="2015-06" db="UniProtKB">
        <authorList>
            <consortium name="EnsemblMetazoa"/>
        </authorList>
    </citation>
    <scope>IDENTIFICATION</scope>
</reference>
<reference evidence="2 4" key="2">
    <citation type="journal article" date="2013" name="Nature">
        <title>Insights into bilaterian evolution from three spiralian genomes.</title>
        <authorList>
            <person name="Simakov O."/>
            <person name="Marletaz F."/>
            <person name="Cho S.J."/>
            <person name="Edsinger-Gonzales E."/>
            <person name="Havlak P."/>
            <person name="Hellsten U."/>
            <person name="Kuo D.H."/>
            <person name="Larsson T."/>
            <person name="Lv J."/>
            <person name="Arendt D."/>
            <person name="Savage R."/>
            <person name="Osoegawa K."/>
            <person name="de Jong P."/>
            <person name="Grimwood J."/>
            <person name="Chapman J.A."/>
            <person name="Shapiro H."/>
            <person name="Aerts A."/>
            <person name="Otillar R.P."/>
            <person name="Terry A.Y."/>
            <person name="Boore J.L."/>
            <person name="Grigoriev I.V."/>
            <person name="Lindberg D.R."/>
            <person name="Seaver E.C."/>
            <person name="Weisblat D.A."/>
            <person name="Putnam N.H."/>
            <person name="Rokhsar D.S."/>
        </authorList>
    </citation>
    <scope>NUCLEOTIDE SEQUENCE</scope>
    <source>
        <strain evidence="2 4">I ESC-2004</strain>
    </source>
</reference>
<feature type="compositionally biased region" description="Basic and acidic residues" evidence="1">
    <location>
        <begin position="268"/>
        <end position="312"/>
    </location>
</feature>
<feature type="compositionally biased region" description="Basic and acidic residues" evidence="1">
    <location>
        <begin position="164"/>
        <end position="183"/>
    </location>
</feature>
<gene>
    <name evidence="2" type="ORF">CAPTEDRAFT_229137</name>
</gene>
<protein>
    <submittedName>
        <fullName evidence="2 3">Uncharacterized protein</fullName>
    </submittedName>
</protein>
<feature type="region of interest" description="Disordered" evidence="1">
    <location>
        <begin position="491"/>
        <end position="539"/>
    </location>
</feature>
<dbReference type="EMBL" id="KB295343">
    <property type="protein sequence ID" value="ELU13262.1"/>
    <property type="molecule type" value="Genomic_DNA"/>
</dbReference>
<dbReference type="PANTHER" id="PTHR31518">
    <property type="entry name" value="ARGININE/SERINE-RICH PROTEIN PNISR"/>
    <property type="match status" value="1"/>
</dbReference>
<dbReference type="AlphaFoldDB" id="R7V487"/>